<dbReference type="Proteomes" id="UP000665020">
    <property type="component" value="Chromosome"/>
</dbReference>
<dbReference type="EMBL" id="CP046640">
    <property type="protein sequence ID" value="QTL96824.1"/>
    <property type="molecule type" value="Genomic_DNA"/>
</dbReference>
<dbReference type="PANTHER" id="PTHR43155:SF2">
    <property type="entry name" value="CYCLIC DI-GMP PHOSPHODIESTERASE PA4108"/>
    <property type="match status" value="1"/>
</dbReference>
<dbReference type="Gene3D" id="1.10.3210.10">
    <property type="entry name" value="Hypothetical protein af1432"/>
    <property type="match status" value="1"/>
</dbReference>
<dbReference type="SMART" id="SM00471">
    <property type="entry name" value="HDc"/>
    <property type="match status" value="1"/>
</dbReference>
<evidence type="ECO:0000313" key="4">
    <source>
        <dbReference type="Proteomes" id="UP000665020"/>
    </source>
</evidence>
<dbReference type="InterPro" id="IPR037522">
    <property type="entry name" value="HD_GYP_dom"/>
</dbReference>
<evidence type="ECO:0000313" key="3">
    <source>
        <dbReference type="EMBL" id="QTL96824.1"/>
    </source>
</evidence>
<evidence type="ECO:0000259" key="2">
    <source>
        <dbReference type="PROSITE" id="PS51832"/>
    </source>
</evidence>
<dbReference type="InterPro" id="IPR003607">
    <property type="entry name" value="HD/PDEase_dom"/>
</dbReference>
<accession>A0A8A7KF95</accession>
<dbReference type="CDD" id="cd00077">
    <property type="entry name" value="HDc"/>
    <property type="match status" value="1"/>
</dbReference>
<protein>
    <submittedName>
        <fullName evidence="3">HD domain-containing protein</fullName>
    </submittedName>
</protein>
<sequence length="370" mass="42071">MIIIFQGCDEVNDINEDRLPAYITDEWQKIVELLTEITGLPTAFIARIKSDRLLILNYCDKRDNLLDGEKIAHEEINLAVDRAINKILCDKYNFRSLLSYPLKDSRDKTFGRICLADNKENNFSGINKKIILEFKGFIENHLEVYDLHNKLAENRQELKKSKKELENTVHELHNVVEETVDALGSAVGARDAYTSQHQERVARLSFEIARELDLPGDCCKGIYLAALIHDIGKIKIPIDILSKPSILSELEFELIKTHSEAGYMILNKIEFPWPIADIVMQHHERLDGSGYPEGRSGDDILLQSRIIAVADVVEAMTSHRPYRPALGLANALNEVEKNKGILYDKEVVDSCLDVFRKNNTQVITWMGGNN</sequence>
<dbReference type="PANTHER" id="PTHR43155">
    <property type="entry name" value="CYCLIC DI-GMP PHOSPHODIESTERASE PA4108-RELATED"/>
    <property type="match status" value="1"/>
</dbReference>
<keyword evidence="4" id="KW-1185">Reference proteome</keyword>
<feature type="coiled-coil region" evidence="1">
    <location>
        <begin position="148"/>
        <end position="182"/>
    </location>
</feature>
<keyword evidence="1" id="KW-0175">Coiled coil</keyword>
<dbReference type="Pfam" id="PF13487">
    <property type="entry name" value="HD_5"/>
    <property type="match status" value="1"/>
</dbReference>
<organism evidence="3 4">
    <name type="scientific">Iocasia fonsfrigidae</name>
    <dbReference type="NCBI Taxonomy" id="2682810"/>
    <lineage>
        <taxon>Bacteria</taxon>
        <taxon>Bacillati</taxon>
        <taxon>Bacillota</taxon>
        <taxon>Clostridia</taxon>
        <taxon>Halanaerobiales</taxon>
        <taxon>Halanaerobiaceae</taxon>
        <taxon>Iocasia</taxon>
    </lineage>
</organism>
<dbReference type="KEGG" id="ifn:GM661_01960"/>
<evidence type="ECO:0000256" key="1">
    <source>
        <dbReference type="SAM" id="Coils"/>
    </source>
</evidence>
<dbReference type="InterPro" id="IPR006675">
    <property type="entry name" value="HDIG_dom"/>
</dbReference>
<proteinExistence type="predicted"/>
<dbReference type="AlphaFoldDB" id="A0A8A7KF95"/>
<reference evidence="3" key="1">
    <citation type="submission" date="2019-12" db="EMBL/GenBank/DDBJ databases">
        <authorList>
            <person name="zhang j."/>
            <person name="sun C.M."/>
        </authorList>
    </citation>
    <scope>NUCLEOTIDE SEQUENCE</scope>
    <source>
        <strain evidence="3">NS-1</strain>
    </source>
</reference>
<dbReference type="PROSITE" id="PS51832">
    <property type="entry name" value="HD_GYP"/>
    <property type="match status" value="1"/>
</dbReference>
<gene>
    <name evidence="3" type="ORF">GM661_01960</name>
</gene>
<name>A0A8A7KF95_9FIRM</name>
<dbReference type="SUPFAM" id="SSF55781">
    <property type="entry name" value="GAF domain-like"/>
    <property type="match status" value="1"/>
</dbReference>
<dbReference type="NCBIfam" id="TIGR00277">
    <property type="entry name" value="HDIG"/>
    <property type="match status" value="1"/>
</dbReference>
<dbReference type="SUPFAM" id="SSF109604">
    <property type="entry name" value="HD-domain/PDEase-like"/>
    <property type="match status" value="1"/>
</dbReference>
<feature type="domain" description="HD-GYP" evidence="2">
    <location>
        <begin position="172"/>
        <end position="367"/>
    </location>
</feature>